<name>A0A8X6TIB3_NEPPI</name>
<accession>A0A8X6TIB3</accession>
<protein>
    <submittedName>
        <fullName evidence="2">Uncharacterized protein</fullName>
    </submittedName>
</protein>
<reference evidence="2" key="1">
    <citation type="submission" date="2020-08" db="EMBL/GenBank/DDBJ databases">
        <title>Multicomponent nature underlies the extraordinary mechanical properties of spider dragline silk.</title>
        <authorList>
            <person name="Kono N."/>
            <person name="Nakamura H."/>
            <person name="Mori M."/>
            <person name="Yoshida Y."/>
            <person name="Ohtoshi R."/>
            <person name="Malay A.D."/>
            <person name="Moran D.A.P."/>
            <person name="Tomita M."/>
            <person name="Numata K."/>
            <person name="Arakawa K."/>
        </authorList>
    </citation>
    <scope>NUCLEOTIDE SEQUENCE</scope>
</reference>
<dbReference type="EMBL" id="BMAW01059252">
    <property type="protein sequence ID" value="GFT20306.1"/>
    <property type="molecule type" value="Genomic_DNA"/>
</dbReference>
<sequence>MKGVRTPQANKEFEEHELISVRYVSETKCIIIILEKALEGCQHKIFIFTFNVKVTFYHFDKVMKSESQHSDFEEDNSSTKKCSTKTF</sequence>
<feature type="region of interest" description="Disordered" evidence="1">
    <location>
        <begin position="66"/>
        <end position="87"/>
    </location>
</feature>
<evidence type="ECO:0000256" key="1">
    <source>
        <dbReference type="SAM" id="MobiDB-lite"/>
    </source>
</evidence>
<evidence type="ECO:0000313" key="2">
    <source>
        <dbReference type="EMBL" id="GFT20306.1"/>
    </source>
</evidence>
<evidence type="ECO:0000313" key="3">
    <source>
        <dbReference type="Proteomes" id="UP000887013"/>
    </source>
</evidence>
<dbReference type="AlphaFoldDB" id="A0A8X6TIB3"/>
<keyword evidence="3" id="KW-1185">Reference proteome</keyword>
<comment type="caution">
    <text evidence="2">The sequence shown here is derived from an EMBL/GenBank/DDBJ whole genome shotgun (WGS) entry which is preliminary data.</text>
</comment>
<proteinExistence type="predicted"/>
<organism evidence="2 3">
    <name type="scientific">Nephila pilipes</name>
    <name type="common">Giant wood spider</name>
    <name type="synonym">Nephila maculata</name>
    <dbReference type="NCBI Taxonomy" id="299642"/>
    <lineage>
        <taxon>Eukaryota</taxon>
        <taxon>Metazoa</taxon>
        <taxon>Ecdysozoa</taxon>
        <taxon>Arthropoda</taxon>
        <taxon>Chelicerata</taxon>
        <taxon>Arachnida</taxon>
        <taxon>Araneae</taxon>
        <taxon>Araneomorphae</taxon>
        <taxon>Entelegynae</taxon>
        <taxon>Araneoidea</taxon>
        <taxon>Nephilidae</taxon>
        <taxon>Nephila</taxon>
    </lineage>
</organism>
<dbReference type="Proteomes" id="UP000887013">
    <property type="component" value="Unassembled WGS sequence"/>
</dbReference>
<feature type="non-terminal residue" evidence="2">
    <location>
        <position position="1"/>
    </location>
</feature>
<gene>
    <name evidence="2" type="ORF">NPIL_302541</name>
</gene>